<dbReference type="EMBL" id="FRAD01000004">
    <property type="protein sequence ID" value="SHJ59429.1"/>
    <property type="molecule type" value="Genomic_DNA"/>
</dbReference>
<dbReference type="PROSITE" id="PS50943">
    <property type="entry name" value="HTH_CROC1"/>
    <property type="match status" value="1"/>
</dbReference>
<gene>
    <name evidence="2" type="ORF">SAMN02745248_00502</name>
</gene>
<dbReference type="InterPro" id="IPR010982">
    <property type="entry name" value="Lambda_DNA-bd_dom_sf"/>
</dbReference>
<dbReference type="SUPFAM" id="SSF47413">
    <property type="entry name" value="lambda repressor-like DNA-binding domains"/>
    <property type="match status" value="1"/>
</dbReference>
<dbReference type="AlphaFoldDB" id="A0A1M6KKH2"/>
<dbReference type="InterPro" id="IPR011990">
    <property type="entry name" value="TPR-like_helical_dom_sf"/>
</dbReference>
<keyword evidence="3" id="KW-1185">Reference proteome</keyword>
<evidence type="ECO:0000313" key="3">
    <source>
        <dbReference type="Proteomes" id="UP000183952"/>
    </source>
</evidence>
<evidence type="ECO:0000259" key="1">
    <source>
        <dbReference type="PROSITE" id="PS50943"/>
    </source>
</evidence>
<dbReference type="STRING" id="1121331.SAMN02745248_00502"/>
<dbReference type="Gene3D" id="1.10.260.40">
    <property type="entry name" value="lambda repressor-like DNA-binding domains"/>
    <property type="match status" value="1"/>
</dbReference>
<proteinExistence type="predicted"/>
<evidence type="ECO:0000313" key="2">
    <source>
        <dbReference type="EMBL" id="SHJ59429.1"/>
    </source>
</evidence>
<accession>A0A1M6KKH2</accession>
<dbReference type="RefSeq" id="WP_072901940.1">
    <property type="nucleotide sequence ID" value="NZ_FRAD01000004.1"/>
</dbReference>
<dbReference type="Gene3D" id="1.25.40.10">
    <property type="entry name" value="Tetratricopeptide repeat domain"/>
    <property type="match status" value="1"/>
</dbReference>
<dbReference type="Proteomes" id="UP000183952">
    <property type="component" value="Unassembled WGS sequence"/>
</dbReference>
<organism evidence="2 3">
    <name type="scientific">Hathewaya proteolytica DSM 3090</name>
    <dbReference type="NCBI Taxonomy" id="1121331"/>
    <lineage>
        <taxon>Bacteria</taxon>
        <taxon>Bacillati</taxon>
        <taxon>Bacillota</taxon>
        <taxon>Clostridia</taxon>
        <taxon>Eubacteriales</taxon>
        <taxon>Clostridiaceae</taxon>
        <taxon>Hathewaya</taxon>
    </lineage>
</organism>
<sequence length="426" mass="50644">MNKTCYIFGQQIEYNFLSSWIKYLRMEKSISQEALCYGICSKSHLCYFENGKRTLREDIIEALLKKLGIDNINNINQLGSIRQKLYSMMQEIETGDKERAESIYMKLTSMEDFIQDSLYSLEFKVYKIAYLFFVKKEKYDTLKDYIKILDKALVNSEATLKYTYLLTTGRCIFRDKDHGEGLARLLQAKEIMDTPWVNYMLGFSYCFNNEPLKATYFLNNALDSYEKNGHYMNAVKCHDSLAVCYGYLNIYEKSKFHLSAALNGATYFDMKSTLCGIYINLSDAYMCTKEYEKSMEYSRLAIKMCELYNEIFTLLAVSNYIEAALKSNIYDDIDKFFKKYLCTDYEDSIYYKYLYYLYLSYHHFSEEIFYTTITKDILPFYKKINYIEFYSSIQLKLIEHLELKRKYKEANIMYKDLLYNGHILKL</sequence>
<feature type="domain" description="HTH cro/C1-type" evidence="1">
    <location>
        <begin position="21"/>
        <end position="75"/>
    </location>
</feature>
<reference evidence="2 3" key="1">
    <citation type="submission" date="2016-11" db="EMBL/GenBank/DDBJ databases">
        <authorList>
            <person name="Jaros S."/>
            <person name="Januszkiewicz K."/>
            <person name="Wedrychowicz H."/>
        </authorList>
    </citation>
    <scope>NUCLEOTIDE SEQUENCE [LARGE SCALE GENOMIC DNA]</scope>
    <source>
        <strain evidence="2 3">DSM 3090</strain>
    </source>
</reference>
<dbReference type="SUPFAM" id="SSF48452">
    <property type="entry name" value="TPR-like"/>
    <property type="match status" value="1"/>
</dbReference>
<dbReference type="CDD" id="cd00093">
    <property type="entry name" value="HTH_XRE"/>
    <property type="match status" value="1"/>
</dbReference>
<protein>
    <recommendedName>
        <fullName evidence="1">HTH cro/C1-type domain-containing protein</fullName>
    </recommendedName>
</protein>
<dbReference type="InterPro" id="IPR001387">
    <property type="entry name" value="Cro/C1-type_HTH"/>
</dbReference>
<dbReference type="GO" id="GO:0003677">
    <property type="term" value="F:DNA binding"/>
    <property type="evidence" value="ECO:0007669"/>
    <property type="project" value="InterPro"/>
</dbReference>
<name>A0A1M6KKH2_9CLOT</name>
<dbReference type="OrthoDB" id="1855220at2"/>